<comment type="caution">
    <text evidence="2">The sequence shown here is derived from an EMBL/GenBank/DDBJ whole genome shotgun (WGS) entry which is preliminary data.</text>
</comment>
<dbReference type="NCBIfam" id="TIGR01863">
    <property type="entry name" value="cas_Csd1"/>
    <property type="match status" value="1"/>
</dbReference>
<dbReference type="EMBL" id="LJIW01000001">
    <property type="protein sequence ID" value="PNG97191.1"/>
    <property type="molecule type" value="Genomic_DNA"/>
</dbReference>
<evidence type="ECO:0000313" key="2">
    <source>
        <dbReference type="EMBL" id="PNG97191.1"/>
    </source>
</evidence>
<feature type="compositionally biased region" description="Basic and acidic residues" evidence="1">
    <location>
        <begin position="46"/>
        <end position="58"/>
    </location>
</feature>
<evidence type="ECO:0008006" key="4">
    <source>
        <dbReference type="Google" id="ProtNLM"/>
    </source>
</evidence>
<accession>A0A2J7ZA94</accession>
<feature type="region of interest" description="Disordered" evidence="1">
    <location>
        <begin position="46"/>
        <end position="65"/>
    </location>
</feature>
<evidence type="ECO:0000256" key="1">
    <source>
        <dbReference type="SAM" id="MobiDB-lite"/>
    </source>
</evidence>
<keyword evidence="3" id="KW-1185">Reference proteome</keyword>
<feature type="region of interest" description="Disordered" evidence="1">
    <location>
        <begin position="579"/>
        <end position="602"/>
    </location>
</feature>
<name>A0A2J7ZA94_STRMQ</name>
<dbReference type="Proteomes" id="UP000236520">
    <property type="component" value="Unassembled WGS sequence"/>
</dbReference>
<dbReference type="InterPro" id="IPR010144">
    <property type="entry name" value="CRISPR-assoc_prot_Csd1-typ"/>
</dbReference>
<organism evidence="2 3">
    <name type="scientific">Streptomyces malaysiensis</name>
    <dbReference type="NCBI Taxonomy" id="92644"/>
    <lineage>
        <taxon>Bacteria</taxon>
        <taxon>Bacillati</taxon>
        <taxon>Actinomycetota</taxon>
        <taxon>Actinomycetes</taxon>
        <taxon>Kitasatosporales</taxon>
        <taxon>Streptomycetaceae</taxon>
        <taxon>Streptomyces</taxon>
        <taxon>Streptomyces violaceusniger group</taxon>
    </lineage>
</organism>
<evidence type="ECO:0000313" key="3">
    <source>
        <dbReference type="Proteomes" id="UP000236520"/>
    </source>
</evidence>
<dbReference type="RefSeq" id="WP_180990638.1">
    <property type="nucleotide sequence ID" value="NZ_BAAAHF010000001.1"/>
</dbReference>
<dbReference type="Pfam" id="PF09709">
    <property type="entry name" value="Cas_Csd1"/>
    <property type="match status" value="1"/>
</dbReference>
<sequence length="602" mass="65731">MLLQRLTEYAEWAEGESLLPPAYYRSKKIQWVLRIEADGSAAQLYDRRPAKGAKDKPVQTDAPYAYRSGKTPPPCLMVDTAQYVLAVPKPASDGTVSEAAAAEAMRRRGEYTDLLLSWADTAPDAPYEAAVRTFVTADGLARVELPEDIAHSDTVALMGHDGTWLHQLPSACAAWAASVRARKAGSGATGLCLVCGTERALLGTIPESIKSGAIPTSGLARDAQLVSINASAQGRGGALQLVNTPVCERCGARAMAALNLLLATDGHRRRGTDAVTVWWTREPVDDLFESLDTPTAEAVATLLDALHQQPDPVAAERLDPAAYYALTLGLNNARAVILDWLDIPVGRLRNHLGAWFDHHQVFDGWEHKDRYLPLWHLALATGRWDDKTGRYAPRSAPRGLETELLHAALTRGPLPARLLPHLLQRIRADHRVDHPRTALLRLTLHPNRKDHQVTGPTPRLDETCREPGYLCGRAFAVLEAIQREALPKINTTIGDKFFGTAMTAPAAVLTTLRTGANGHLKRLRRDNPGAHYALDTRLAQAFAAFAPLSDGIPVLLDTRQQAWFVLGYEQQRAQDNAARAAYKQRKNEAETGQSAESAADPE</sequence>
<reference evidence="2 3" key="1">
    <citation type="submission" date="2015-09" db="EMBL/GenBank/DDBJ databases">
        <title>Genome sequence, genome mining and natural product profiling of a biocontrol bacterium Streptomyces malaysiensis F913.</title>
        <authorList>
            <person name="Xu Y."/>
            <person name="Wei J."/>
            <person name="Xie J."/>
            <person name="Li T."/>
            <person name="Zhou Z."/>
        </authorList>
    </citation>
    <scope>NUCLEOTIDE SEQUENCE [LARGE SCALE GENOMIC DNA]</scope>
    <source>
        <strain evidence="2 3">F913</strain>
    </source>
</reference>
<dbReference type="AlphaFoldDB" id="A0A2J7ZA94"/>
<gene>
    <name evidence="2" type="ORF">SMF913_13216</name>
</gene>
<proteinExistence type="predicted"/>
<protein>
    <recommendedName>
        <fullName evidence="4">Type I-C CRISPR-associated protein Cas8c/Csd1</fullName>
    </recommendedName>
</protein>